<comment type="caution">
    <text evidence="4">The sequence shown here is derived from an EMBL/GenBank/DDBJ whole genome shotgun (WGS) entry which is preliminary data.</text>
</comment>
<proteinExistence type="predicted"/>
<evidence type="ECO:0000256" key="2">
    <source>
        <dbReference type="SAM" id="SignalP"/>
    </source>
</evidence>
<dbReference type="CDD" id="cd12797">
    <property type="entry name" value="M23_peptidase"/>
    <property type="match status" value="1"/>
</dbReference>
<feature type="signal peptide" evidence="2">
    <location>
        <begin position="1"/>
        <end position="21"/>
    </location>
</feature>
<dbReference type="GO" id="GO:0004222">
    <property type="term" value="F:metalloendopeptidase activity"/>
    <property type="evidence" value="ECO:0007669"/>
    <property type="project" value="TreeGrafter"/>
</dbReference>
<name>A0AAW6T1Q1_9MICO</name>
<evidence type="ECO:0000259" key="3">
    <source>
        <dbReference type="Pfam" id="PF01551"/>
    </source>
</evidence>
<dbReference type="PANTHER" id="PTHR21666">
    <property type="entry name" value="PEPTIDASE-RELATED"/>
    <property type="match status" value="1"/>
</dbReference>
<feature type="domain" description="M23ase beta-sheet core" evidence="3">
    <location>
        <begin position="67"/>
        <end position="159"/>
    </location>
</feature>
<keyword evidence="1 2" id="KW-0732">Signal</keyword>
<dbReference type="AlphaFoldDB" id="A0AAW6T1Q1"/>
<dbReference type="SUPFAM" id="SSF51261">
    <property type="entry name" value="Duplicated hybrid motif"/>
    <property type="match status" value="1"/>
</dbReference>
<accession>A0AAW6T1Q1</accession>
<dbReference type="EC" id="3.4.-.-" evidence="4"/>
<dbReference type="Pfam" id="PF01551">
    <property type="entry name" value="Peptidase_M23"/>
    <property type="match status" value="1"/>
</dbReference>
<organism evidence="4 5">
    <name type="scientific">Ruicaihuangia caeni</name>
    <dbReference type="NCBI Taxonomy" id="3042517"/>
    <lineage>
        <taxon>Bacteria</taxon>
        <taxon>Bacillati</taxon>
        <taxon>Actinomycetota</taxon>
        <taxon>Actinomycetes</taxon>
        <taxon>Micrococcales</taxon>
        <taxon>Microbacteriaceae</taxon>
        <taxon>Ruicaihuangia</taxon>
    </lineage>
</organism>
<evidence type="ECO:0000313" key="5">
    <source>
        <dbReference type="Proteomes" id="UP001321506"/>
    </source>
</evidence>
<dbReference type="InterPro" id="IPR011055">
    <property type="entry name" value="Dup_hybrid_motif"/>
</dbReference>
<dbReference type="Gene3D" id="2.70.70.10">
    <property type="entry name" value="Glucose Permease (Domain IIA)"/>
    <property type="match status" value="1"/>
</dbReference>
<dbReference type="RefSeq" id="WP_281487501.1">
    <property type="nucleotide sequence ID" value="NZ_JASATX010000001.1"/>
</dbReference>
<gene>
    <name evidence="4" type="ORF">QF206_01870</name>
</gene>
<protein>
    <submittedName>
        <fullName evidence="4">M23 family metallopeptidase</fullName>
        <ecNumber evidence="4">3.4.-.-</ecNumber>
    </submittedName>
</protein>
<evidence type="ECO:0000313" key="4">
    <source>
        <dbReference type="EMBL" id="MDI2097717.1"/>
    </source>
</evidence>
<dbReference type="PANTHER" id="PTHR21666:SF289">
    <property type="entry name" value="L-ALA--D-GLU ENDOPEPTIDASE"/>
    <property type="match status" value="1"/>
</dbReference>
<keyword evidence="5" id="KW-1185">Reference proteome</keyword>
<dbReference type="EMBL" id="JASATX010000001">
    <property type="protein sequence ID" value="MDI2097717.1"/>
    <property type="molecule type" value="Genomic_DNA"/>
</dbReference>
<dbReference type="InterPro" id="IPR050570">
    <property type="entry name" value="Cell_wall_metabolism_enzyme"/>
</dbReference>
<keyword evidence="4" id="KW-0378">Hydrolase</keyword>
<reference evidence="4 5" key="1">
    <citation type="submission" date="2023-04" db="EMBL/GenBank/DDBJ databases">
        <title>Klugiella caeni sp. nov. isolated from the sludge of biochemical tank.</title>
        <authorList>
            <person name="Geng K."/>
        </authorList>
    </citation>
    <scope>NUCLEOTIDE SEQUENCE [LARGE SCALE GENOMIC DNA]</scope>
    <source>
        <strain evidence="4 5">YN-L-19</strain>
    </source>
</reference>
<feature type="chain" id="PRO_5043644629" evidence="2">
    <location>
        <begin position="22"/>
        <end position="178"/>
    </location>
</feature>
<evidence type="ECO:0000256" key="1">
    <source>
        <dbReference type="ARBA" id="ARBA00022729"/>
    </source>
</evidence>
<sequence length="178" mass="18650">MLPLVLAAVLASTPAGSSAGAELGLSSLPSPRWNADARNNPLWAWPVRAAAAVARDYLAPPTPYGRGHRGVDLHAPEGTTVLAPAAGTVHFAGWVVDRPVLSIRHEGGLLSSYEPVESELSTGDRVMKGETIGTVVAGHCSDVGCLHFGARLHGEYISPMLLLGTVPRSVLLPTRRLP</sequence>
<dbReference type="Proteomes" id="UP001321506">
    <property type="component" value="Unassembled WGS sequence"/>
</dbReference>
<dbReference type="InterPro" id="IPR016047">
    <property type="entry name" value="M23ase_b-sheet_dom"/>
</dbReference>